<evidence type="ECO:0000313" key="3">
    <source>
        <dbReference type="Proteomes" id="UP001304340"/>
    </source>
</evidence>
<feature type="compositionally biased region" description="Acidic residues" evidence="1">
    <location>
        <begin position="72"/>
        <end position="90"/>
    </location>
</feature>
<proteinExistence type="predicted"/>
<dbReference type="AlphaFoldDB" id="A0AAF1BY59"/>
<name>A0AAF1BY59_9MICO</name>
<accession>A0AAF1BY59</accession>
<gene>
    <name evidence="2" type="ORF">SANBI_003020</name>
</gene>
<evidence type="ECO:0000256" key="1">
    <source>
        <dbReference type="SAM" id="MobiDB-lite"/>
    </source>
</evidence>
<dbReference type="Proteomes" id="UP001304340">
    <property type="component" value="Chromosome"/>
</dbReference>
<feature type="region of interest" description="Disordered" evidence="1">
    <location>
        <begin position="33"/>
        <end position="94"/>
    </location>
</feature>
<evidence type="ECO:0000313" key="2">
    <source>
        <dbReference type="EMBL" id="WPF81707.1"/>
    </source>
</evidence>
<dbReference type="EMBL" id="CP138359">
    <property type="protein sequence ID" value="WPF81707.1"/>
    <property type="molecule type" value="Genomic_DNA"/>
</dbReference>
<dbReference type="RefSeq" id="WP_319156447.1">
    <property type="nucleotide sequence ID" value="NZ_CP138359.1"/>
</dbReference>
<keyword evidence="3" id="KW-1185">Reference proteome</keyword>
<protein>
    <submittedName>
        <fullName evidence="2">Uncharacterized protein</fullName>
    </submittedName>
</protein>
<sequence>MAFANVRGGMLCLGDPGGRHVRLSVDGLYASPGAGAAADDIDSDDELDDDDDDLDDGDHFDDDDRGDRDDASDGDAGADEDDADEDDADDGVPRGLVRWGDLAALEIDAPTTRWRYPGVLSTVVAAVVGNIGIEWYPEGAAFDVEITTASGVGIVACDGFAGRGYWAPHARAVEALLRLLVSERAPRAWLDTPGDLLGVVASVARSGPTDEALADELRVLLEAGPRRV</sequence>
<feature type="compositionally biased region" description="Acidic residues" evidence="1">
    <location>
        <begin position="39"/>
        <end position="64"/>
    </location>
</feature>
<reference evidence="3" key="1">
    <citation type="submission" date="2023-11" db="EMBL/GenBank/DDBJ databases">
        <authorList>
            <person name="Helweg L.P."/>
            <person name="Kiel A."/>
            <person name="Hitz F."/>
            <person name="Ruckert-Reed C."/>
            <person name="Busche T."/>
            <person name="Kaltschmidt B."/>
            <person name="Kaltschmidt C."/>
        </authorList>
    </citation>
    <scope>NUCLEOTIDE SEQUENCE [LARGE SCALE GENOMIC DNA]</scope>
    <source>
        <strain evidence="3">4.1</strain>
    </source>
</reference>
<dbReference type="KEGG" id="sbil:SANBI_003020"/>
<organism evidence="2 3">
    <name type="scientific">Sanguibacter biliveldensis</name>
    <dbReference type="NCBI Taxonomy" id="3030830"/>
    <lineage>
        <taxon>Bacteria</taxon>
        <taxon>Bacillati</taxon>
        <taxon>Actinomycetota</taxon>
        <taxon>Actinomycetes</taxon>
        <taxon>Micrococcales</taxon>
        <taxon>Sanguibacteraceae</taxon>
        <taxon>Sanguibacter</taxon>
    </lineage>
</organism>